<reference evidence="1 2" key="1">
    <citation type="submission" date="2018-05" db="EMBL/GenBank/DDBJ databases">
        <title>Coraliomargarita sinensis sp. nov., isolated from a marine solar saltern.</title>
        <authorList>
            <person name="Zhou L.Y."/>
        </authorList>
    </citation>
    <scope>NUCLEOTIDE SEQUENCE [LARGE SCALE GENOMIC DNA]</scope>
    <source>
        <strain evidence="1 2">WN38</strain>
    </source>
</reference>
<dbReference type="Proteomes" id="UP000247099">
    <property type="component" value="Unassembled WGS sequence"/>
</dbReference>
<gene>
    <name evidence="1" type="ORF">DDZ13_14090</name>
</gene>
<dbReference type="AlphaFoldDB" id="A0A317ZCV8"/>
<protein>
    <recommendedName>
        <fullName evidence="3">Prepilin-type cleavage/methylation domain-containing protein</fullName>
    </recommendedName>
</protein>
<evidence type="ECO:0008006" key="3">
    <source>
        <dbReference type="Google" id="ProtNLM"/>
    </source>
</evidence>
<dbReference type="EMBL" id="QHJQ01000013">
    <property type="protein sequence ID" value="PXA03044.1"/>
    <property type="molecule type" value="Genomic_DNA"/>
</dbReference>
<evidence type="ECO:0000313" key="2">
    <source>
        <dbReference type="Proteomes" id="UP000247099"/>
    </source>
</evidence>
<dbReference type="InterPro" id="IPR045584">
    <property type="entry name" value="Pilin-like"/>
</dbReference>
<proteinExistence type="predicted"/>
<dbReference type="OrthoDB" id="193126at2"/>
<keyword evidence="2" id="KW-1185">Reference proteome</keyword>
<evidence type="ECO:0000313" key="1">
    <source>
        <dbReference type="EMBL" id="PXA03044.1"/>
    </source>
</evidence>
<dbReference type="Gene3D" id="3.30.700.10">
    <property type="entry name" value="Glycoprotein, Type 4 Pilin"/>
    <property type="match status" value="1"/>
</dbReference>
<comment type="caution">
    <text evidence="1">The sequence shown here is derived from an EMBL/GenBank/DDBJ whole genome shotgun (WGS) entry which is preliminary data.</text>
</comment>
<organism evidence="1 2">
    <name type="scientific">Coraliomargarita sinensis</name>
    <dbReference type="NCBI Taxonomy" id="2174842"/>
    <lineage>
        <taxon>Bacteria</taxon>
        <taxon>Pseudomonadati</taxon>
        <taxon>Verrucomicrobiota</taxon>
        <taxon>Opitutia</taxon>
        <taxon>Puniceicoccales</taxon>
        <taxon>Coraliomargaritaceae</taxon>
        <taxon>Coraliomargarita</taxon>
    </lineage>
</organism>
<dbReference type="InParanoid" id="A0A317ZCV8"/>
<sequence length="139" mass="15195">MVVVVIIGLLAALAIPAFERARKSSQNSNLASDLRVYAGAVETFTLENGIYPEDSSSGAIPEGLEPYIHSNQWNDGPSIGGVWDVEKDSFGIISAIGVHRFTVDVDQLTDFDEKFDDGDLSSGNYRQLAADRYYYIVAE</sequence>
<accession>A0A317ZCV8</accession>
<dbReference type="SUPFAM" id="SSF54523">
    <property type="entry name" value="Pili subunits"/>
    <property type="match status" value="1"/>
</dbReference>
<name>A0A317ZCV8_9BACT</name>